<dbReference type="RefSeq" id="WP_179658092.1">
    <property type="nucleotide sequence ID" value="NZ_JACBZR010000001.1"/>
</dbReference>
<feature type="transmembrane region" description="Helical" evidence="1">
    <location>
        <begin position="108"/>
        <end position="127"/>
    </location>
</feature>
<sequence length="179" mass="18359">MELRVVRPVRGSVWLSLLATLQIMTGAGLAHVAAGGALPSAGWLAAAALAVFGVGIVVLQRRVGLLGGTLAAGLSQLGLHEVFAAFAAPGAQHQHAVGHIVGHADGSASMLLAHACAAVLSVVVWGLHRRALAVVVRSLLVPRLVVVGDLLAEVRQVIPRPAPWVAVSPRRGPPRPFGL</sequence>
<dbReference type="EMBL" id="JACBZR010000001">
    <property type="protein sequence ID" value="NYI77626.1"/>
    <property type="molecule type" value="Genomic_DNA"/>
</dbReference>
<keyword evidence="1" id="KW-1133">Transmembrane helix</keyword>
<name>A0A7Z0DLU0_9ACTN</name>
<keyword evidence="1" id="KW-0812">Transmembrane</keyword>
<reference evidence="2 3" key="1">
    <citation type="submission" date="2020-07" db="EMBL/GenBank/DDBJ databases">
        <title>Sequencing the genomes of 1000 actinobacteria strains.</title>
        <authorList>
            <person name="Klenk H.-P."/>
        </authorList>
    </citation>
    <scope>NUCLEOTIDE SEQUENCE [LARGE SCALE GENOMIC DNA]</scope>
    <source>
        <strain evidence="2 3">DSM 26487</strain>
    </source>
</reference>
<keyword evidence="1" id="KW-0472">Membrane</keyword>
<keyword evidence="3" id="KW-1185">Reference proteome</keyword>
<evidence type="ECO:0000313" key="2">
    <source>
        <dbReference type="EMBL" id="NYI77626.1"/>
    </source>
</evidence>
<comment type="caution">
    <text evidence="2">The sequence shown here is derived from an EMBL/GenBank/DDBJ whole genome shotgun (WGS) entry which is preliminary data.</text>
</comment>
<dbReference type="AlphaFoldDB" id="A0A7Z0DLU0"/>
<feature type="transmembrane region" description="Helical" evidence="1">
    <location>
        <begin position="66"/>
        <end position="88"/>
    </location>
</feature>
<accession>A0A7Z0DLU0</accession>
<gene>
    <name evidence="2" type="ORF">BJ988_002274</name>
</gene>
<proteinExistence type="predicted"/>
<protein>
    <submittedName>
        <fullName evidence="2">Uncharacterized protein</fullName>
    </submittedName>
</protein>
<feature type="transmembrane region" description="Helical" evidence="1">
    <location>
        <begin position="12"/>
        <end position="34"/>
    </location>
</feature>
<evidence type="ECO:0000256" key="1">
    <source>
        <dbReference type="SAM" id="Phobius"/>
    </source>
</evidence>
<feature type="transmembrane region" description="Helical" evidence="1">
    <location>
        <begin position="40"/>
        <end position="59"/>
    </location>
</feature>
<dbReference type="Proteomes" id="UP000564496">
    <property type="component" value="Unassembled WGS sequence"/>
</dbReference>
<organism evidence="2 3">
    <name type="scientific">Nocardioides panzhihuensis</name>
    <dbReference type="NCBI Taxonomy" id="860243"/>
    <lineage>
        <taxon>Bacteria</taxon>
        <taxon>Bacillati</taxon>
        <taxon>Actinomycetota</taxon>
        <taxon>Actinomycetes</taxon>
        <taxon>Propionibacteriales</taxon>
        <taxon>Nocardioidaceae</taxon>
        <taxon>Nocardioides</taxon>
    </lineage>
</organism>
<evidence type="ECO:0000313" key="3">
    <source>
        <dbReference type="Proteomes" id="UP000564496"/>
    </source>
</evidence>